<evidence type="ECO:0000259" key="2">
    <source>
        <dbReference type="PROSITE" id="PS51722"/>
    </source>
</evidence>
<dbReference type="GO" id="GO:0005525">
    <property type="term" value="F:GTP binding"/>
    <property type="evidence" value="ECO:0007669"/>
    <property type="project" value="InterPro"/>
</dbReference>
<evidence type="ECO:0000313" key="4">
    <source>
        <dbReference type="WBParaSite" id="maker-uti_cns_0006630-snap-gene-0.2-mRNA-1"/>
    </source>
</evidence>
<organism evidence="3 4">
    <name type="scientific">Macrostomum lignano</name>
    <dbReference type="NCBI Taxonomy" id="282301"/>
    <lineage>
        <taxon>Eukaryota</taxon>
        <taxon>Metazoa</taxon>
        <taxon>Spiralia</taxon>
        <taxon>Lophotrochozoa</taxon>
        <taxon>Platyhelminthes</taxon>
        <taxon>Rhabditophora</taxon>
        <taxon>Macrostomorpha</taxon>
        <taxon>Macrostomida</taxon>
        <taxon>Macrostomidae</taxon>
        <taxon>Macrostomum</taxon>
    </lineage>
</organism>
<dbReference type="WBParaSite" id="maker-uti_cns_0006630-snap-gene-0.2-mRNA-1">
    <property type="protein sequence ID" value="maker-uti_cns_0006630-snap-gene-0.2-mRNA-1"/>
    <property type="gene ID" value="maker-uti_cns_0006630-snap-gene-0.2"/>
</dbReference>
<dbReference type="PANTHER" id="PTHR43721">
    <property type="entry name" value="ELONGATION FACTOR TU-RELATED"/>
    <property type="match status" value="1"/>
</dbReference>
<sequence>SLRQPPEPTLAKLTAQQQPPLDTSASLIDSGSTFFTSISIFHNNLHTMRAALTTASKRSSMRPIRRTFVGEIAEIALIRVFNLVFRLLRRIFSRRRRFVVAFGGAILEIELATFGSPRISASSSATLETTGRATIHLLDSMGESVMAILLCTDARNSMQSESKKFRRQSARAERRRLKRNSKSSYNTEEDDRVHSSNLTRSQTMHCSKSCGELLPSSLPPENDEGNIEYKLKLVKPTTSRLEHLVTQLKWRLAEGQGQAVYELGVEDNGVVLGLTKMELNESLRTLDAMCRRLNAKYTILQSRLAVLGNLDAGKSTLLGVLTQGDLDNGRGRARLNLFRHPHEIQTGYTSSVSSEILGFDARGNLINYSGNRCVEDILDESSKLYRLIDLAGHIRYQKTTLRGLIAHDPHLVMLVVSSVTGLTDMAQEHAALAVGLQVPFIVVITKIDLCDHGPVLASVEAWLKATGNKRVPLIVQTKDDAITAADNIFQAGGSVTPVFPLSCVTGSGLSLLTEFLNVAPTNPQSRVGLGSRHLQQQQQQQRFAQEFCVDSVASLCGSGKFSYVLSGPVLNGQLREGELLKLGPGVDGVFVTVRITGLNRNRLPCGAVQAGHWASVTVCLQLEDRNWGSHSLPRVAESFARRGAFLIPLNSHPPAVLSFSAEVALHCRQRGGGGLSGGPLRHNQPVNILLCGIVCQQAIVSNGLLASASASSGLNSSKRRQQQQRRIDCSVASPVQVHLRFAKQAELLRPGDRLVLRSGHRLLGVGRVLQTNNLLES</sequence>
<feature type="domain" description="Tr-type G" evidence="2">
    <location>
        <begin position="299"/>
        <end position="524"/>
    </location>
</feature>
<reference evidence="4" key="1">
    <citation type="submission" date="2016-11" db="UniProtKB">
        <authorList>
            <consortium name="WormBaseParasite"/>
        </authorList>
    </citation>
    <scope>IDENTIFICATION</scope>
</reference>
<dbReference type="PROSITE" id="PS51722">
    <property type="entry name" value="G_TR_2"/>
    <property type="match status" value="1"/>
</dbReference>
<dbReference type="Gene3D" id="3.40.50.300">
    <property type="entry name" value="P-loop containing nucleotide triphosphate hydrolases"/>
    <property type="match status" value="1"/>
</dbReference>
<dbReference type="GO" id="GO:0003924">
    <property type="term" value="F:GTPase activity"/>
    <property type="evidence" value="ECO:0007669"/>
    <property type="project" value="InterPro"/>
</dbReference>
<proteinExistence type="predicted"/>
<feature type="region of interest" description="Disordered" evidence="1">
    <location>
        <begin position="160"/>
        <end position="201"/>
    </location>
</feature>
<accession>A0A1I8HJS1</accession>
<dbReference type="Proteomes" id="UP000095280">
    <property type="component" value="Unplaced"/>
</dbReference>
<dbReference type="Pfam" id="PF00009">
    <property type="entry name" value="GTP_EFTU"/>
    <property type="match status" value="1"/>
</dbReference>
<evidence type="ECO:0000256" key="1">
    <source>
        <dbReference type="SAM" id="MobiDB-lite"/>
    </source>
</evidence>
<protein>
    <submittedName>
        <fullName evidence="4">Tr-type G domain-containing protein</fullName>
    </submittedName>
</protein>
<evidence type="ECO:0000313" key="3">
    <source>
        <dbReference type="Proteomes" id="UP000095280"/>
    </source>
</evidence>
<dbReference type="InterPro" id="IPR050055">
    <property type="entry name" value="EF-Tu_GTPase"/>
</dbReference>
<dbReference type="PANTHER" id="PTHR43721:SF3">
    <property type="entry name" value="GTP-BINDING PROTEIN 2"/>
    <property type="match status" value="1"/>
</dbReference>
<dbReference type="GO" id="GO:0003746">
    <property type="term" value="F:translation elongation factor activity"/>
    <property type="evidence" value="ECO:0007669"/>
    <property type="project" value="TreeGrafter"/>
</dbReference>
<dbReference type="AlphaFoldDB" id="A0A1I8HJS1"/>
<dbReference type="SUPFAM" id="SSF52540">
    <property type="entry name" value="P-loop containing nucleoside triphosphate hydrolases"/>
    <property type="match status" value="1"/>
</dbReference>
<name>A0A1I8HJS1_9PLAT</name>
<keyword evidence="3" id="KW-1185">Reference proteome</keyword>
<feature type="compositionally biased region" description="Basic residues" evidence="1">
    <location>
        <begin position="164"/>
        <end position="181"/>
    </location>
</feature>
<dbReference type="InterPro" id="IPR027417">
    <property type="entry name" value="P-loop_NTPase"/>
</dbReference>
<dbReference type="InterPro" id="IPR000795">
    <property type="entry name" value="T_Tr_GTP-bd_dom"/>
</dbReference>